<reference evidence="12" key="1">
    <citation type="submission" date="2011-04" db="EMBL/GenBank/DDBJ databases">
        <title>The complete genome of Thermodesulfatator indicus DSM 15286.</title>
        <authorList>
            <person name="Lucas S."/>
            <person name="Copeland A."/>
            <person name="Lapidus A."/>
            <person name="Bruce D."/>
            <person name="Goodwin L."/>
            <person name="Pitluck S."/>
            <person name="Peters L."/>
            <person name="Kyrpides N."/>
            <person name="Mavromatis K."/>
            <person name="Pagani I."/>
            <person name="Ivanova N."/>
            <person name="Saunders L."/>
            <person name="Detter J.C."/>
            <person name="Tapia R."/>
            <person name="Han C."/>
            <person name="Land M."/>
            <person name="Hauser L."/>
            <person name="Markowitz V."/>
            <person name="Cheng J.-F."/>
            <person name="Hugenholtz P."/>
            <person name="Woyke T."/>
            <person name="Wu D."/>
            <person name="Spring S."/>
            <person name="Schroeder M."/>
            <person name="Brambilla E."/>
            <person name="Klenk H.-P."/>
            <person name="Eisen J.A."/>
        </authorList>
    </citation>
    <scope>NUCLEOTIDE SEQUENCE [LARGE SCALE GENOMIC DNA]</scope>
    <source>
        <strain evidence="12">DSM 15286 / JCM 11887 / CIR29812</strain>
    </source>
</reference>
<dbReference type="Gene3D" id="1.20.5.3310">
    <property type="match status" value="1"/>
</dbReference>
<evidence type="ECO:0000256" key="4">
    <source>
        <dbReference type="ARBA" id="ARBA00022692"/>
    </source>
</evidence>
<dbReference type="KEGG" id="tid:Thein_1248"/>
<dbReference type="STRING" id="667014.Thein_1248"/>
<dbReference type="EMBL" id="CP002683">
    <property type="protein sequence ID" value="AEH45116.1"/>
    <property type="molecule type" value="Genomic_DNA"/>
</dbReference>
<dbReference type="eggNOG" id="COG1826">
    <property type="taxonomic scope" value="Bacteria"/>
</dbReference>
<comment type="subcellular location">
    <subcellularLocation>
        <location evidence="1">Membrane</location>
        <topology evidence="1">Single-pass membrane protein</topology>
    </subcellularLocation>
</comment>
<keyword evidence="12" id="KW-1185">Reference proteome</keyword>
<dbReference type="GO" id="GO:0016020">
    <property type="term" value="C:membrane"/>
    <property type="evidence" value="ECO:0007669"/>
    <property type="project" value="UniProtKB-SubCell"/>
</dbReference>
<accession>F8A8M7</accession>
<evidence type="ECO:0000313" key="11">
    <source>
        <dbReference type="EMBL" id="AEH45116.1"/>
    </source>
</evidence>
<keyword evidence="7" id="KW-0811">Translocation</keyword>
<dbReference type="PRINTS" id="PR01506">
    <property type="entry name" value="TATBPROTEIN"/>
</dbReference>
<keyword evidence="6" id="KW-1133">Transmembrane helix</keyword>
<dbReference type="InParanoid" id="F8A8M7"/>
<evidence type="ECO:0000256" key="6">
    <source>
        <dbReference type="ARBA" id="ARBA00022989"/>
    </source>
</evidence>
<evidence type="ECO:0000256" key="8">
    <source>
        <dbReference type="ARBA" id="ARBA00023136"/>
    </source>
</evidence>
<feature type="region of interest" description="Disordered" evidence="10">
    <location>
        <begin position="77"/>
        <end position="113"/>
    </location>
</feature>
<dbReference type="PATRIC" id="fig|667014.3.peg.1285"/>
<dbReference type="Proteomes" id="UP000006793">
    <property type="component" value="Chromosome"/>
</dbReference>
<dbReference type="InterPro" id="IPR018448">
    <property type="entry name" value="TatB"/>
</dbReference>
<protein>
    <submittedName>
        <fullName evidence="11">Twin-arginine translocation protein, TatB subunit</fullName>
    </submittedName>
</protein>
<dbReference type="Pfam" id="PF02416">
    <property type="entry name" value="TatA_B_E"/>
    <property type="match status" value="1"/>
</dbReference>
<evidence type="ECO:0000256" key="2">
    <source>
        <dbReference type="ARBA" id="ARBA00022448"/>
    </source>
</evidence>
<dbReference type="HOGENOM" id="CLU_086034_1_5_0"/>
<keyword evidence="2" id="KW-0813">Transport</keyword>
<dbReference type="FunCoup" id="F8A8M7">
    <property type="interactions" value="447"/>
</dbReference>
<keyword evidence="3" id="KW-1003">Cell membrane</keyword>
<dbReference type="PaxDb" id="667014-Thein_1248"/>
<keyword evidence="8" id="KW-0472">Membrane</keyword>
<evidence type="ECO:0000256" key="10">
    <source>
        <dbReference type="SAM" id="MobiDB-lite"/>
    </source>
</evidence>
<keyword evidence="4" id="KW-0812">Transmembrane</keyword>
<dbReference type="AlphaFoldDB" id="F8A8M7"/>
<keyword evidence="9" id="KW-0175">Coiled coil</keyword>
<gene>
    <name evidence="11" type="ordered locus">Thein_1248</name>
</gene>
<dbReference type="PANTHER" id="PTHR33162">
    <property type="entry name" value="SEC-INDEPENDENT PROTEIN TRANSLOCASE PROTEIN TATA, CHLOROPLASTIC"/>
    <property type="match status" value="1"/>
</dbReference>
<reference evidence="11 12" key="2">
    <citation type="journal article" date="2012" name="Stand. Genomic Sci.">
        <title>Complete genome sequence of the thermophilic sulfate-reducing ocean bacterium Thermodesulfatator indicus type strain (CIR29812(T)).</title>
        <authorList>
            <person name="Anderson I."/>
            <person name="Saunders E."/>
            <person name="Lapidus A."/>
            <person name="Nolan M."/>
            <person name="Lucas S."/>
            <person name="Tice H."/>
            <person name="Del Rio T.G."/>
            <person name="Cheng J.F."/>
            <person name="Han C."/>
            <person name="Tapia R."/>
            <person name="Goodwin L.A."/>
            <person name="Pitluck S."/>
            <person name="Liolios K."/>
            <person name="Mavromatis K."/>
            <person name="Pagani I."/>
            <person name="Ivanova N."/>
            <person name="Mikhailova N."/>
            <person name="Pati A."/>
            <person name="Chen A."/>
            <person name="Palaniappan K."/>
            <person name="Land M."/>
            <person name="Hauser L."/>
            <person name="Jeffries C.D."/>
            <person name="Chang Y.J."/>
            <person name="Brambilla E.M."/>
            <person name="Rohde M."/>
            <person name="Spring S."/>
            <person name="Goker M."/>
            <person name="Detter J.C."/>
            <person name="Woyke T."/>
            <person name="Bristow J."/>
            <person name="Eisen J.A."/>
            <person name="Markowitz V."/>
            <person name="Hugenholtz P."/>
            <person name="Kyrpides N.C."/>
            <person name="Klenk H.P."/>
        </authorList>
    </citation>
    <scope>NUCLEOTIDE SEQUENCE [LARGE SCALE GENOMIC DNA]</scope>
    <source>
        <strain evidence="12">DSM 15286 / JCM 11887 / CIR29812</strain>
    </source>
</reference>
<name>F8A8M7_THEID</name>
<evidence type="ECO:0000256" key="5">
    <source>
        <dbReference type="ARBA" id="ARBA00022927"/>
    </source>
</evidence>
<feature type="coiled-coil region" evidence="9">
    <location>
        <begin position="43"/>
        <end position="72"/>
    </location>
</feature>
<dbReference type="GO" id="GO:0008320">
    <property type="term" value="F:protein transmembrane transporter activity"/>
    <property type="evidence" value="ECO:0007669"/>
    <property type="project" value="InterPro"/>
</dbReference>
<evidence type="ECO:0000256" key="1">
    <source>
        <dbReference type="ARBA" id="ARBA00004167"/>
    </source>
</evidence>
<dbReference type="GO" id="GO:0043953">
    <property type="term" value="P:protein transport by the Tat complex"/>
    <property type="evidence" value="ECO:0007669"/>
    <property type="project" value="InterPro"/>
</dbReference>
<evidence type="ECO:0000256" key="7">
    <source>
        <dbReference type="ARBA" id="ARBA00023010"/>
    </source>
</evidence>
<evidence type="ECO:0000256" key="9">
    <source>
        <dbReference type="SAM" id="Coils"/>
    </source>
</evidence>
<feature type="compositionally biased region" description="Basic and acidic residues" evidence="10">
    <location>
        <begin position="101"/>
        <end position="113"/>
    </location>
</feature>
<dbReference type="PANTHER" id="PTHR33162:SF1">
    <property type="entry name" value="SEC-INDEPENDENT PROTEIN TRANSLOCASE PROTEIN TATA, CHLOROPLASTIC"/>
    <property type="match status" value="1"/>
</dbReference>
<keyword evidence="5" id="KW-0653">Protein transport</keyword>
<dbReference type="RefSeq" id="WP_013907858.1">
    <property type="nucleotide sequence ID" value="NC_015681.1"/>
</dbReference>
<sequence length="113" mass="12701">MFGIGFPELIVIFVVALIVLGPERLPEAARSVAKVFLEFRKAADELKKELGADELEESKAEIEKVKRELLEKVYTPLEPDPFNSLTKQKTKEQEAPSTSKILEKDKVENGSKD</sequence>
<dbReference type="InterPro" id="IPR003369">
    <property type="entry name" value="TatA/B/E"/>
</dbReference>
<organism evidence="11 12">
    <name type="scientific">Thermodesulfatator indicus (strain DSM 15286 / JCM 11887 / CIR29812)</name>
    <dbReference type="NCBI Taxonomy" id="667014"/>
    <lineage>
        <taxon>Bacteria</taxon>
        <taxon>Pseudomonadati</taxon>
        <taxon>Thermodesulfobacteriota</taxon>
        <taxon>Thermodesulfobacteria</taxon>
        <taxon>Thermodesulfobacteriales</taxon>
        <taxon>Thermodesulfatatoraceae</taxon>
        <taxon>Thermodesulfatator</taxon>
    </lineage>
</organism>
<evidence type="ECO:0000313" key="12">
    <source>
        <dbReference type="Proteomes" id="UP000006793"/>
    </source>
</evidence>
<dbReference type="NCBIfam" id="TIGR01410">
    <property type="entry name" value="tatB"/>
    <property type="match status" value="1"/>
</dbReference>
<evidence type="ECO:0000256" key="3">
    <source>
        <dbReference type="ARBA" id="ARBA00022475"/>
    </source>
</evidence>
<proteinExistence type="predicted"/>
<dbReference type="OrthoDB" id="9810561at2"/>